<protein>
    <submittedName>
        <fullName evidence="1">Uncharacterized protein</fullName>
    </submittedName>
</protein>
<name>A0A7S1CWQ7_9CHLO</name>
<dbReference type="EMBL" id="HBFV01001159">
    <property type="protein sequence ID" value="CAD8928442.1"/>
    <property type="molecule type" value="Transcribed_RNA"/>
</dbReference>
<sequence length="258" mass="28313">MPKVKTRGVASSRAHFSVSPWMCKEDFQTKSDGTPSPHMVVEEPLVLTRQPQVEEDLVNPPCSRLESQDQETMRACADTTSSDALYHVQSGCIISVQEDGLLSGRLIKDGPTGTKEPECFTGTLLETYRDCTRDASWNVALLCFRSAGSKHLFVLCEVSGGDELNLKSPVALTDDEVKSISSCLGEVSGLDLELPMSFRCELLIDMEGCSTLECQKKLSTAPVNPEFSRALQSLVLNTDKVAHINIGEMHLARCSDRR</sequence>
<accession>A0A7S1CWQ7</accession>
<dbReference type="AlphaFoldDB" id="A0A7S1CWQ7"/>
<organism evidence="1">
    <name type="scientific">Picochlorum oklahomense</name>
    <dbReference type="NCBI Taxonomy" id="249345"/>
    <lineage>
        <taxon>Eukaryota</taxon>
        <taxon>Viridiplantae</taxon>
        <taxon>Chlorophyta</taxon>
        <taxon>core chlorophytes</taxon>
        <taxon>Trebouxiophyceae</taxon>
        <taxon>Trebouxiophyceae incertae sedis</taxon>
        <taxon>Picochlorum</taxon>
    </lineage>
</organism>
<proteinExistence type="predicted"/>
<evidence type="ECO:0000313" key="1">
    <source>
        <dbReference type="EMBL" id="CAD8928442.1"/>
    </source>
</evidence>
<gene>
    <name evidence="1" type="ORF">POKL1161_LOCUS795</name>
</gene>
<reference evidence="1" key="1">
    <citation type="submission" date="2021-01" db="EMBL/GenBank/DDBJ databases">
        <authorList>
            <person name="Corre E."/>
            <person name="Pelletier E."/>
            <person name="Niang G."/>
            <person name="Scheremetjew M."/>
            <person name="Finn R."/>
            <person name="Kale V."/>
            <person name="Holt S."/>
            <person name="Cochrane G."/>
            <person name="Meng A."/>
            <person name="Brown T."/>
            <person name="Cohen L."/>
        </authorList>
    </citation>
    <scope>NUCLEOTIDE SEQUENCE</scope>
    <source>
        <strain evidence="1">CCMP2329</strain>
    </source>
</reference>